<dbReference type="SUPFAM" id="SSF82784">
    <property type="entry name" value="OsmC-like"/>
    <property type="match status" value="1"/>
</dbReference>
<dbReference type="InterPro" id="IPR036102">
    <property type="entry name" value="OsmC/Ohrsf"/>
</dbReference>
<organism evidence="1 2">
    <name type="scientific">Psychrobacter alimentarius</name>
    <dbReference type="NCBI Taxonomy" id="261164"/>
    <lineage>
        <taxon>Bacteria</taxon>
        <taxon>Pseudomonadati</taxon>
        <taxon>Pseudomonadota</taxon>
        <taxon>Gammaproteobacteria</taxon>
        <taxon>Moraxellales</taxon>
        <taxon>Moraxellaceae</taxon>
        <taxon>Psychrobacter</taxon>
    </lineage>
</organism>
<dbReference type="EMBL" id="CP014945">
    <property type="protein sequence ID" value="AMT96279.1"/>
    <property type="molecule type" value="Genomic_DNA"/>
</dbReference>
<name>A0ABM5ZW54_9GAMM</name>
<proteinExistence type="predicted"/>
<dbReference type="PANTHER" id="PTHR39624">
    <property type="entry name" value="PROTEIN INVOLVED IN RIMO-MEDIATED BETA-METHYLTHIOLATION OF RIBOSOMAL PROTEIN S12 YCAO"/>
    <property type="match status" value="1"/>
</dbReference>
<dbReference type="GeneID" id="33059386"/>
<gene>
    <name evidence="1" type="ORF">A3K91_0657</name>
</gene>
<dbReference type="Proteomes" id="UP000076104">
    <property type="component" value="Chromosome"/>
</dbReference>
<keyword evidence="2" id="KW-1185">Reference proteome</keyword>
<evidence type="ECO:0000313" key="2">
    <source>
        <dbReference type="Proteomes" id="UP000076104"/>
    </source>
</evidence>
<accession>A0ABM5ZW54</accession>
<dbReference type="Pfam" id="PF02566">
    <property type="entry name" value="OsmC"/>
    <property type="match status" value="1"/>
</dbReference>
<dbReference type="PANTHER" id="PTHR39624:SF2">
    <property type="entry name" value="OSMC-LIKE PROTEIN"/>
    <property type="match status" value="1"/>
</dbReference>
<dbReference type="RefSeq" id="WP_062843992.1">
    <property type="nucleotide sequence ID" value="NZ_CP014945.1"/>
</dbReference>
<sequence length="138" mass="15095">MTTSKVTYQGDLRITAIHLQSNNEIITDAPTDNQGKGEAFSPTDLLATSLASCMLTIIGIKARDMDVDLAGTTAEVTKIMAADPRRVSEIHVIVTFNRELDDRTQTIFYNTALTCPVANSIHPDITQNVVFRCAKPLD</sequence>
<dbReference type="Gene3D" id="3.30.300.20">
    <property type="match status" value="1"/>
</dbReference>
<protein>
    <submittedName>
        <fullName evidence="1">Stress-induced protein OsmC</fullName>
    </submittedName>
</protein>
<dbReference type="InterPro" id="IPR015946">
    <property type="entry name" value="KH_dom-like_a/b"/>
</dbReference>
<reference evidence="1 2" key="1">
    <citation type="submission" date="2016-03" db="EMBL/GenBank/DDBJ databases">
        <title>Genome sequencing of Psychrobacter alimentarius PAMC 27889.</title>
        <authorList>
            <person name="Lee J."/>
            <person name="Kim O.-S."/>
        </authorList>
    </citation>
    <scope>NUCLEOTIDE SEQUENCE [LARGE SCALE GENOMIC DNA]</scope>
    <source>
        <strain evidence="1 2">PAMC 27889</strain>
    </source>
</reference>
<evidence type="ECO:0000313" key="1">
    <source>
        <dbReference type="EMBL" id="AMT96279.1"/>
    </source>
</evidence>
<dbReference type="InterPro" id="IPR003718">
    <property type="entry name" value="OsmC/Ohr_fam"/>
</dbReference>